<dbReference type="GO" id="GO:0016740">
    <property type="term" value="F:transferase activity"/>
    <property type="evidence" value="ECO:0007669"/>
    <property type="project" value="UniProtKB-KW"/>
</dbReference>
<feature type="transmembrane region" description="Helical" evidence="1">
    <location>
        <begin position="233"/>
        <end position="253"/>
    </location>
</feature>
<sequence>MSIKLNDIYSKVKSPAGIATFIYFIVTLIIFYPFILHPSTLSAGTGGDAYQNLWDFWHIGYSIANLKSIYYTKMLFYPIGSDLITQTMSPFMGLITLPFQAFGLIFSYTSGLIIGFTFTGLAMFLLADYLVKNKYAAFFAGLVYAFSAFHFAQGLMHIDYVNLGFIPLTLYFLFRLMDKPSYKEGIYLSIAFALLLFTEFIEQVIMVVLAALIILIWYGISKSKRKIIVNKRFFYSIILAVVIFLLITSFFIVPMVQFLTSKSGASTYSLDNIPHNVIWSDNILEFFVPSYYNGLFNRSGSFYSALYYFDPSEHTAYIGYTVIILSLFAIYKYRKNMGLWILIAFLFGWLALGPYIQIGTAVTSSSFPVPGLTTVPGLFLIYHQIPLLKVIREPDRFFAIFSVAIAIMAAFGIKAMSETKFFEGKNSKIVAIAIISILFLIGSVGLPITSNYINVISTHVSPNKFYRSLSNSTKNFSILILPALSNSYSASPAEYPGLATYQSALADKPLIGGYVTRSNTSENETLEVIPLISEAQTLEENGTFDYQSPIVENYTNQTLLTLYNYQTAIVTVNKGAYNLSTLGYLEDYLYKTFGSKSIVYNSNSTIAFYTLPALYQSVYRSYVSYPISKYWEGESIKVDNQTKQVWIPLSKGELVVYAPYINITTVNGSIYGHNTNINSTVSINAESLVNSTVPLQISIEGGNGDVIYKGSLNITAGLNTYNITVPLVSGPYGNYFEITEYGDNGKPTIGISGISIKHG</sequence>
<keyword evidence="2" id="KW-0808">Transferase</keyword>
<dbReference type="EMBL" id="CP019964">
    <property type="protein sequence ID" value="ASI13355.1"/>
    <property type="molecule type" value="Genomic_DNA"/>
</dbReference>
<keyword evidence="1" id="KW-0812">Transmembrane</keyword>
<accession>A0A218NLK4</accession>
<feature type="transmembrane region" description="Helical" evidence="1">
    <location>
        <begin position="338"/>
        <end position="358"/>
    </location>
</feature>
<evidence type="ECO:0000256" key="1">
    <source>
        <dbReference type="SAM" id="Phobius"/>
    </source>
</evidence>
<keyword evidence="1" id="KW-0472">Membrane</keyword>
<gene>
    <name evidence="2" type="ORF">Mia14_0006</name>
</gene>
<feature type="transmembrane region" description="Helical" evidence="1">
    <location>
        <begin position="135"/>
        <end position="152"/>
    </location>
</feature>
<dbReference type="KEGG" id="marh:Mia14_0006"/>
<dbReference type="RefSeq" id="WP_088819524.1">
    <property type="nucleotide sequence ID" value="NZ_CP019964.1"/>
</dbReference>
<feature type="transmembrane region" description="Helical" evidence="1">
    <location>
        <begin position="429"/>
        <end position="448"/>
    </location>
</feature>
<dbReference type="OrthoDB" id="133778at2157"/>
<proteinExistence type="predicted"/>
<feature type="transmembrane region" description="Helical" evidence="1">
    <location>
        <begin position="204"/>
        <end position="221"/>
    </location>
</feature>
<dbReference type="Proteomes" id="UP000197679">
    <property type="component" value="Chromosome"/>
</dbReference>
<feature type="transmembrane region" description="Helical" evidence="1">
    <location>
        <begin position="314"/>
        <end position="331"/>
    </location>
</feature>
<name>A0A218NLK4_9ARCH</name>
<feature type="transmembrane region" description="Helical" evidence="1">
    <location>
        <begin position="397"/>
        <end position="417"/>
    </location>
</feature>
<feature type="transmembrane region" description="Helical" evidence="1">
    <location>
        <begin position="12"/>
        <end position="35"/>
    </location>
</feature>
<evidence type="ECO:0000313" key="2">
    <source>
        <dbReference type="EMBL" id="ASI13355.1"/>
    </source>
</evidence>
<feature type="transmembrane region" description="Helical" evidence="1">
    <location>
        <begin position="158"/>
        <end position="174"/>
    </location>
</feature>
<organism evidence="2 3">
    <name type="scientific">Candidatus Mancarchaeum acidiphilum</name>
    <dbReference type="NCBI Taxonomy" id="1920749"/>
    <lineage>
        <taxon>Archaea</taxon>
        <taxon>Candidatus Micrarchaeota</taxon>
        <taxon>Candidatus Mancarchaeum</taxon>
    </lineage>
</organism>
<evidence type="ECO:0000313" key="3">
    <source>
        <dbReference type="Proteomes" id="UP000197679"/>
    </source>
</evidence>
<protein>
    <submittedName>
        <fullName evidence="2">PMT family glycosyltransferase</fullName>
    </submittedName>
</protein>
<keyword evidence="1" id="KW-1133">Transmembrane helix</keyword>
<dbReference type="AlphaFoldDB" id="A0A218NLK4"/>
<dbReference type="GeneID" id="33313568"/>
<keyword evidence="3" id="KW-1185">Reference proteome</keyword>
<reference evidence="2 3" key="1">
    <citation type="journal article" date="2017" name="Nat. Commun.">
        <title>'ARMAN' archaea depend on association with euryarchaeal host in culture and in situ.</title>
        <authorList>
            <person name="Golyshina O."/>
            <person name="Toshchakov S."/>
            <person name="Makarova K."/>
            <person name="Gavrilov S."/>
            <person name="Korzhenkov A."/>
            <person name="La Cono V."/>
            <person name="Arcadi E."/>
            <person name="Nechitaylo T."/>
            <person name="Ferrer M."/>
            <person name="Kublanov I."/>
            <person name="Wolf Y."/>
            <person name="Yakimov M."/>
            <person name="Golyshin P."/>
            <person name="Slesarev A."/>
            <person name="Kozyavkin S."/>
        </authorList>
    </citation>
    <scope>NUCLEOTIDE SEQUENCE [LARGE SCALE GENOMIC DNA]</scope>
    <source>
        <strain evidence="2 3">Mia14</strain>
    </source>
</reference>
<feature type="transmembrane region" description="Helical" evidence="1">
    <location>
        <begin position="101"/>
        <end position="126"/>
    </location>
</feature>